<keyword evidence="4 8" id="KW-0812">Transmembrane</keyword>
<evidence type="ECO:0000259" key="9">
    <source>
        <dbReference type="Pfam" id="PF01757"/>
    </source>
</evidence>
<feature type="transmembrane region" description="Helical" evidence="8">
    <location>
        <begin position="228"/>
        <end position="248"/>
    </location>
</feature>
<evidence type="ECO:0000256" key="4">
    <source>
        <dbReference type="ARBA" id="ARBA00022692"/>
    </source>
</evidence>
<keyword evidence="6 8" id="KW-0472">Membrane</keyword>
<keyword evidence="7" id="KW-0012">Acyltransferase</keyword>
<dbReference type="PANTHER" id="PTHR23028:SF53">
    <property type="entry name" value="ACYL_TRANSF_3 DOMAIN-CONTAINING PROTEIN"/>
    <property type="match status" value="1"/>
</dbReference>
<feature type="transmembrane region" description="Helical" evidence="8">
    <location>
        <begin position="254"/>
        <end position="273"/>
    </location>
</feature>
<evidence type="ECO:0000256" key="1">
    <source>
        <dbReference type="ARBA" id="ARBA00004651"/>
    </source>
</evidence>
<dbReference type="SUPFAM" id="SSF52266">
    <property type="entry name" value="SGNH hydrolase"/>
    <property type="match status" value="1"/>
</dbReference>
<feature type="transmembrane region" description="Helical" evidence="8">
    <location>
        <begin position="142"/>
        <end position="162"/>
    </location>
</feature>
<evidence type="ECO:0000259" key="10">
    <source>
        <dbReference type="Pfam" id="PF19040"/>
    </source>
</evidence>
<dbReference type="Pfam" id="PF01757">
    <property type="entry name" value="Acyl_transf_3"/>
    <property type="match status" value="1"/>
</dbReference>
<comment type="subcellular location">
    <subcellularLocation>
        <location evidence="1">Cell membrane</location>
        <topology evidence="1">Multi-pass membrane protein</topology>
    </subcellularLocation>
</comment>
<dbReference type="GO" id="GO:0009103">
    <property type="term" value="P:lipopolysaccharide biosynthetic process"/>
    <property type="evidence" value="ECO:0007669"/>
    <property type="project" value="TreeGrafter"/>
</dbReference>
<dbReference type="InterPro" id="IPR036514">
    <property type="entry name" value="SGNH_hydro_sf"/>
</dbReference>
<dbReference type="GO" id="GO:0016747">
    <property type="term" value="F:acyltransferase activity, transferring groups other than amino-acyl groups"/>
    <property type="evidence" value="ECO:0007669"/>
    <property type="project" value="InterPro"/>
</dbReference>
<dbReference type="EMBL" id="CAEZUK010000112">
    <property type="protein sequence ID" value="CAB4601709.1"/>
    <property type="molecule type" value="Genomic_DNA"/>
</dbReference>
<keyword evidence="3" id="KW-0808">Transferase</keyword>
<dbReference type="PANTHER" id="PTHR23028">
    <property type="entry name" value="ACETYLTRANSFERASE"/>
    <property type="match status" value="1"/>
</dbReference>
<proteinExistence type="predicted"/>
<feature type="transmembrane region" description="Helical" evidence="8">
    <location>
        <begin position="349"/>
        <end position="368"/>
    </location>
</feature>
<evidence type="ECO:0000313" key="11">
    <source>
        <dbReference type="EMBL" id="CAB4601709.1"/>
    </source>
</evidence>
<dbReference type="InterPro" id="IPR043968">
    <property type="entry name" value="SGNH"/>
</dbReference>
<feature type="transmembrane region" description="Helical" evidence="8">
    <location>
        <begin position="43"/>
        <end position="62"/>
    </location>
</feature>
<evidence type="ECO:0000256" key="3">
    <source>
        <dbReference type="ARBA" id="ARBA00022679"/>
    </source>
</evidence>
<dbReference type="InterPro" id="IPR002656">
    <property type="entry name" value="Acyl_transf_3_dom"/>
</dbReference>
<feature type="transmembrane region" description="Helical" evidence="8">
    <location>
        <begin position="316"/>
        <end position="337"/>
    </location>
</feature>
<protein>
    <submittedName>
        <fullName evidence="11">Unannotated protein</fullName>
    </submittedName>
</protein>
<gene>
    <name evidence="11" type="ORF">UFOPK1820_00778</name>
</gene>
<sequence length="595" mass="65219">MNSTAGPEFGKENIYLPGLDGLRAISVLVVVAFHSGVIDGGWIGVDLFFGISGFLITGLMVAEYERSGGVALGAFWMRRLRRLVPAVIILLGLIASLVKLDQLNVTARNIWGAVTYSTNWVHIFGGTSYWDDFATPDPLRHLWSLAIEEQFYVMWPIVVWFVLKRWKPTTLGKVALLGAILSAAIQVIGIHAGLSIDRVYQGTDTRAVAFLIGAAIATRGWPPKKVTIPTWILPTFALAVLAPAAMWLPGDQTWVFSGPLILISLAGIAAVVYSTTSNNRFLSSPVLRTIGRWSYGIYLFHWPLVISHKFDDLHSITRFVVVTLISVVLAGLSFRFIESPIRHRRLPRIGLLTSAAVAIVIVITSLIVSTPPAPALDVSVTLAPRPTTLDSVPDDQLRRVMVFGDSLPAVAADELQAEAESLGVEIEVRADPGCVPSEDKNDQYGKPECVTFLQQTRARAQELDINIAIIWWGGTGIGFMEHGIPYNFCDADAQQLTRDRIRRLTKYFDGVASQVILVAPVPRLDHSAVDVVGTECEIVAYDDVAAELGIAVIRLRDTVCPSYPDDCDRIRRYDGLHYDGEAARQIAKLILDGVT</sequence>
<evidence type="ECO:0000256" key="5">
    <source>
        <dbReference type="ARBA" id="ARBA00022989"/>
    </source>
</evidence>
<dbReference type="InterPro" id="IPR050879">
    <property type="entry name" value="Acyltransferase_3"/>
</dbReference>
<keyword evidence="2" id="KW-1003">Cell membrane</keyword>
<evidence type="ECO:0000256" key="2">
    <source>
        <dbReference type="ARBA" id="ARBA00022475"/>
    </source>
</evidence>
<evidence type="ECO:0000256" key="8">
    <source>
        <dbReference type="SAM" id="Phobius"/>
    </source>
</evidence>
<evidence type="ECO:0000256" key="7">
    <source>
        <dbReference type="ARBA" id="ARBA00023315"/>
    </source>
</evidence>
<feature type="transmembrane region" description="Helical" evidence="8">
    <location>
        <begin position="83"/>
        <end position="100"/>
    </location>
</feature>
<dbReference type="Gene3D" id="3.40.50.1110">
    <property type="entry name" value="SGNH hydrolase"/>
    <property type="match status" value="1"/>
</dbReference>
<name>A0A6J6GPC4_9ZZZZ</name>
<feature type="transmembrane region" description="Helical" evidence="8">
    <location>
        <begin position="174"/>
        <end position="193"/>
    </location>
</feature>
<dbReference type="GO" id="GO:0005886">
    <property type="term" value="C:plasma membrane"/>
    <property type="evidence" value="ECO:0007669"/>
    <property type="project" value="UniProtKB-SubCell"/>
</dbReference>
<dbReference type="Pfam" id="PF19040">
    <property type="entry name" value="SGNH"/>
    <property type="match status" value="1"/>
</dbReference>
<keyword evidence="5 8" id="KW-1133">Transmembrane helix</keyword>
<dbReference type="AlphaFoldDB" id="A0A6J6GPC4"/>
<feature type="domain" description="Acyltransferase 3" evidence="9">
    <location>
        <begin position="17"/>
        <end position="332"/>
    </location>
</feature>
<reference evidence="11" key="1">
    <citation type="submission" date="2020-05" db="EMBL/GenBank/DDBJ databases">
        <authorList>
            <person name="Chiriac C."/>
            <person name="Salcher M."/>
            <person name="Ghai R."/>
            <person name="Kavagutti S V."/>
        </authorList>
    </citation>
    <scope>NUCLEOTIDE SEQUENCE</scope>
</reference>
<feature type="domain" description="SGNH" evidence="10">
    <location>
        <begin position="397"/>
        <end position="525"/>
    </location>
</feature>
<evidence type="ECO:0000256" key="6">
    <source>
        <dbReference type="ARBA" id="ARBA00023136"/>
    </source>
</evidence>
<organism evidence="11">
    <name type="scientific">freshwater metagenome</name>
    <dbReference type="NCBI Taxonomy" id="449393"/>
    <lineage>
        <taxon>unclassified sequences</taxon>
        <taxon>metagenomes</taxon>
        <taxon>ecological metagenomes</taxon>
    </lineage>
</organism>
<accession>A0A6J6GPC4</accession>